<comment type="similarity">
    <text evidence="1">Belongs to the bacteriocin class IIA/YGNGV family.</text>
</comment>
<dbReference type="Pfam" id="PF01721">
    <property type="entry name" value="Bacteriocin_II"/>
    <property type="match status" value="1"/>
</dbReference>
<dbReference type="OrthoDB" id="2226259at2"/>
<keyword evidence="2" id="KW-0929">Antimicrobial</keyword>
<evidence type="ECO:0000256" key="3">
    <source>
        <dbReference type="ARBA" id="ARBA00023022"/>
    </source>
</evidence>
<name>G5JUX3_9STRE</name>
<dbReference type="GO" id="GO:0031640">
    <property type="term" value="P:killing of cells of another organism"/>
    <property type="evidence" value="ECO:0007669"/>
    <property type="project" value="UniProtKB-KW"/>
</dbReference>
<dbReference type="Proteomes" id="UP000003573">
    <property type="component" value="Unassembled WGS sequence"/>
</dbReference>
<protein>
    <submittedName>
        <fullName evidence="5">Bacteriocin sakacin-P</fullName>
    </submittedName>
</protein>
<gene>
    <name evidence="5" type="primary">sakP</name>
    <name evidence="5" type="ORF">STRMA_1358</name>
</gene>
<evidence type="ECO:0000256" key="2">
    <source>
        <dbReference type="ARBA" id="ARBA00022529"/>
    </source>
</evidence>
<evidence type="ECO:0000256" key="1">
    <source>
        <dbReference type="ARBA" id="ARBA00007999"/>
    </source>
</evidence>
<dbReference type="AlphaFoldDB" id="G5JUX3"/>
<organism evidence="5 6">
    <name type="scientific">Streptococcus macacae NCTC 11558</name>
    <dbReference type="NCBI Taxonomy" id="764298"/>
    <lineage>
        <taxon>Bacteria</taxon>
        <taxon>Bacillati</taxon>
        <taxon>Bacillota</taxon>
        <taxon>Bacilli</taxon>
        <taxon>Lactobacillales</taxon>
        <taxon>Streptococcaceae</taxon>
        <taxon>Streptococcus</taxon>
    </lineage>
</organism>
<dbReference type="InterPro" id="IPR023388">
    <property type="entry name" value="Bacteriocin_IIa_dom_sf"/>
</dbReference>
<keyword evidence="3" id="KW-0044">Antibiotic</keyword>
<dbReference type="EMBL" id="AEUW02000001">
    <property type="protein sequence ID" value="EHJ52192.1"/>
    <property type="molecule type" value="Genomic_DNA"/>
</dbReference>
<dbReference type="GO" id="GO:0042742">
    <property type="term" value="P:defense response to bacterium"/>
    <property type="evidence" value="ECO:0007669"/>
    <property type="project" value="UniProtKB-KW"/>
</dbReference>
<comment type="caution">
    <text evidence="5">The sequence shown here is derived from an EMBL/GenBank/DDBJ whole genome shotgun (WGS) entry which is preliminary data.</text>
</comment>
<accession>G5JUX3</accession>
<evidence type="ECO:0000313" key="6">
    <source>
        <dbReference type="Proteomes" id="UP000003573"/>
    </source>
</evidence>
<reference evidence="5 6" key="1">
    <citation type="journal article" date="2014" name="Int. J. Syst. Evol. Microbiol.">
        <title>Phylogenomics and the dynamic genome evolution of the genus Streptococcus.</title>
        <authorList>
            <consortium name="The Broad Institute Genome Sequencing Platform"/>
            <person name="Richards V.P."/>
            <person name="Palmer S.R."/>
            <person name="Pavinski Bitar P.D."/>
            <person name="Qin X."/>
            <person name="Weinstock G.M."/>
            <person name="Highlander S.K."/>
            <person name="Town C.D."/>
            <person name="Burne R.A."/>
            <person name="Stanhope M.J."/>
        </authorList>
    </citation>
    <scope>NUCLEOTIDE SEQUENCE [LARGE SCALE GENOMIC DNA]</scope>
    <source>
        <strain evidence="5 6">NCTC 11558</strain>
    </source>
</reference>
<evidence type="ECO:0000256" key="4">
    <source>
        <dbReference type="ARBA" id="ARBA00023048"/>
    </source>
</evidence>
<dbReference type="GO" id="GO:0005576">
    <property type="term" value="C:extracellular region"/>
    <property type="evidence" value="ECO:0007669"/>
    <property type="project" value="InterPro"/>
</dbReference>
<evidence type="ECO:0000313" key="5">
    <source>
        <dbReference type="EMBL" id="EHJ52192.1"/>
    </source>
</evidence>
<dbReference type="PROSITE" id="PS60030">
    <property type="entry name" value="BACTERIOCIN_IIA"/>
    <property type="match status" value="1"/>
</dbReference>
<dbReference type="InterPro" id="IPR002633">
    <property type="entry name" value="Bacteriocin_IIa"/>
</dbReference>
<proteinExistence type="inferred from homology"/>
<keyword evidence="6" id="KW-1185">Reference proteome</keyword>
<dbReference type="RefSeq" id="WP_003079955.1">
    <property type="nucleotide sequence ID" value="NZ_AEUW02000001.1"/>
</dbReference>
<dbReference type="Gene3D" id="1.20.5.130">
    <property type="match status" value="1"/>
</dbReference>
<sequence length="70" mass="7491">MNTPVFEQFEVMDKEALSIIEGGTYYGNGVTCTKKGCTTDWGTAITTILNNSAMNWATDGKAGWHSGGVI</sequence>
<keyword evidence="4" id="KW-0078">Bacteriocin</keyword>
<dbReference type="InterPro" id="IPR023384">
    <property type="entry name" value="Bacteriocin_IIa_CS"/>
</dbReference>